<dbReference type="Proteomes" id="UP001500967">
    <property type="component" value="Unassembled WGS sequence"/>
</dbReference>
<reference evidence="1 2" key="1">
    <citation type="journal article" date="2019" name="Int. J. Syst. Evol. Microbiol.">
        <title>The Global Catalogue of Microorganisms (GCM) 10K type strain sequencing project: providing services to taxonomists for standard genome sequencing and annotation.</title>
        <authorList>
            <consortium name="The Broad Institute Genomics Platform"/>
            <consortium name="The Broad Institute Genome Sequencing Center for Infectious Disease"/>
            <person name="Wu L."/>
            <person name="Ma J."/>
        </authorList>
    </citation>
    <scope>NUCLEOTIDE SEQUENCE [LARGE SCALE GENOMIC DNA]</scope>
    <source>
        <strain evidence="1 2">JCM 10425</strain>
    </source>
</reference>
<gene>
    <name evidence="1" type="ORF">GCM10009539_65060</name>
</gene>
<comment type="caution">
    <text evidence="1">The sequence shown here is derived from an EMBL/GenBank/DDBJ whole genome shotgun (WGS) entry which is preliminary data.</text>
</comment>
<organism evidence="1 2">
    <name type="scientific">Cryptosporangium japonicum</name>
    <dbReference type="NCBI Taxonomy" id="80872"/>
    <lineage>
        <taxon>Bacteria</taxon>
        <taxon>Bacillati</taxon>
        <taxon>Actinomycetota</taxon>
        <taxon>Actinomycetes</taxon>
        <taxon>Cryptosporangiales</taxon>
        <taxon>Cryptosporangiaceae</taxon>
        <taxon>Cryptosporangium</taxon>
    </lineage>
</organism>
<evidence type="ECO:0000313" key="2">
    <source>
        <dbReference type="Proteomes" id="UP001500967"/>
    </source>
</evidence>
<sequence length="317" mass="34398">MGWIIGPPYGWAGAAEHVVPAFHGWFVDLRRLGQRAPSGLVSQMLISATNVVRGVVATTAASERVAMLELASRFAEYTGWMAQENGSDAAALWWTAYAVRLADAAGDRETATYALVRRADIALYQGDSMRTIALSREAQASDCHVRIRGLAAQREAQGHAYAGDEEACRAALERATAWAAQTRDTEAGAQFGSSTMPDSLAFATAWCLNDLGYPADAASMLEDQIRSLGPRAHRTRARFGARLAVSLAEAGEVDRACDAVAPVLELAPVIDSATVRHDLRNFSRSVGRWRRRPLVRATLTDLAYALRVHSLEPIRYA</sequence>
<accession>A0ABN0V0A1</accession>
<dbReference type="EMBL" id="BAAAGX010000028">
    <property type="protein sequence ID" value="GAA0268940.1"/>
    <property type="molecule type" value="Genomic_DNA"/>
</dbReference>
<evidence type="ECO:0008006" key="3">
    <source>
        <dbReference type="Google" id="ProtNLM"/>
    </source>
</evidence>
<keyword evidence="2" id="KW-1185">Reference proteome</keyword>
<protein>
    <recommendedName>
        <fullName evidence="3">XRE family transcriptional regulator</fullName>
    </recommendedName>
</protein>
<evidence type="ECO:0000313" key="1">
    <source>
        <dbReference type="EMBL" id="GAA0268940.1"/>
    </source>
</evidence>
<name>A0ABN0V0A1_9ACTN</name>
<proteinExistence type="predicted"/>